<dbReference type="AlphaFoldDB" id="A0AAV5UU50"/>
<feature type="compositionally biased region" description="Polar residues" evidence="1">
    <location>
        <begin position="174"/>
        <end position="186"/>
    </location>
</feature>
<keyword evidence="3" id="KW-1185">Reference proteome</keyword>
<sequence length="246" mass="27871">MRRRLEEINGQLRLLREHRSIIPTDEYYRSTIPAPEPVVTVNRDMIEILERLSSMQFSPMPVFDITPERIIELKKKDEMEKLMQDIREGRVPSILSEAPLPIVAPIPTYAVDSTQVPYVPPSQTQAPVQQPAQFSVPAEGSTVRTEAPRVQFAQPPQRVAEEPKKAEESKTDSSKTSYQQILSLLTKNEPSESDSEEEKKNNTRSFDDVFGKPKSVPEPVKPAPKPPQKTLSMINDADDSDDDFFQ</sequence>
<feature type="compositionally biased region" description="Acidic residues" evidence="1">
    <location>
        <begin position="236"/>
        <end position="246"/>
    </location>
</feature>
<feature type="compositionally biased region" description="Basic and acidic residues" evidence="1">
    <location>
        <begin position="159"/>
        <end position="173"/>
    </location>
</feature>
<evidence type="ECO:0000313" key="2">
    <source>
        <dbReference type="EMBL" id="GMT10026.1"/>
    </source>
</evidence>
<protein>
    <submittedName>
        <fullName evidence="2">Uncharacterized protein</fullName>
    </submittedName>
</protein>
<comment type="caution">
    <text evidence="2">The sequence shown here is derived from an EMBL/GenBank/DDBJ whole genome shotgun (WGS) entry which is preliminary data.</text>
</comment>
<accession>A0AAV5UU50</accession>
<dbReference type="EMBL" id="BTSY01000001">
    <property type="protein sequence ID" value="GMT10026.1"/>
    <property type="molecule type" value="Genomic_DNA"/>
</dbReference>
<feature type="compositionally biased region" description="Polar residues" evidence="1">
    <location>
        <begin position="120"/>
        <end position="133"/>
    </location>
</feature>
<name>A0AAV5UU50_9BILA</name>
<organism evidence="2 3">
    <name type="scientific">Pristionchus fissidentatus</name>
    <dbReference type="NCBI Taxonomy" id="1538716"/>
    <lineage>
        <taxon>Eukaryota</taxon>
        <taxon>Metazoa</taxon>
        <taxon>Ecdysozoa</taxon>
        <taxon>Nematoda</taxon>
        <taxon>Chromadorea</taxon>
        <taxon>Rhabditida</taxon>
        <taxon>Rhabditina</taxon>
        <taxon>Diplogasteromorpha</taxon>
        <taxon>Diplogasteroidea</taxon>
        <taxon>Neodiplogasteridae</taxon>
        <taxon>Pristionchus</taxon>
    </lineage>
</organism>
<feature type="compositionally biased region" description="Basic and acidic residues" evidence="1">
    <location>
        <begin position="197"/>
        <end position="211"/>
    </location>
</feature>
<proteinExistence type="predicted"/>
<evidence type="ECO:0000313" key="3">
    <source>
        <dbReference type="Proteomes" id="UP001432322"/>
    </source>
</evidence>
<dbReference type="Proteomes" id="UP001432322">
    <property type="component" value="Unassembled WGS sequence"/>
</dbReference>
<feature type="region of interest" description="Disordered" evidence="1">
    <location>
        <begin position="120"/>
        <end position="246"/>
    </location>
</feature>
<reference evidence="2" key="1">
    <citation type="submission" date="2023-10" db="EMBL/GenBank/DDBJ databases">
        <title>Genome assembly of Pristionchus species.</title>
        <authorList>
            <person name="Yoshida K."/>
            <person name="Sommer R.J."/>
        </authorList>
    </citation>
    <scope>NUCLEOTIDE SEQUENCE</scope>
    <source>
        <strain evidence="2">RS5133</strain>
    </source>
</reference>
<evidence type="ECO:0000256" key="1">
    <source>
        <dbReference type="SAM" id="MobiDB-lite"/>
    </source>
</evidence>
<gene>
    <name evidence="2" type="ORF">PFISCL1PPCAC_1323</name>
</gene>